<dbReference type="RefSeq" id="WP_067659536.1">
    <property type="nucleotide sequence ID" value="NZ_FQXG01000006.1"/>
</dbReference>
<name>A0A1M5XTS5_9GAMM</name>
<evidence type="ECO:0000256" key="1">
    <source>
        <dbReference type="ARBA" id="ARBA00010996"/>
    </source>
</evidence>
<dbReference type="InterPro" id="IPR036249">
    <property type="entry name" value="Thioredoxin-like_sf"/>
</dbReference>
<dbReference type="Gene3D" id="3.40.30.10">
    <property type="entry name" value="Glutaredoxin"/>
    <property type="match status" value="1"/>
</dbReference>
<feature type="binding site" evidence="3">
    <location>
        <position position="77"/>
    </location>
    <ligand>
        <name>Cu cation</name>
        <dbReference type="ChEBI" id="CHEBI:23378"/>
    </ligand>
</feature>
<dbReference type="GO" id="GO:0046872">
    <property type="term" value="F:metal ion binding"/>
    <property type="evidence" value="ECO:0007669"/>
    <property type="project" value="UniProtKB-KW"/>
</dbReference>
<evidence type="ECO:0000313" key="6">
    <source>
        <dbReference type="EMBL" id="SHI02944.1"/>
    </source>
</evidence>
<dbReference type="PANTHER" id="PTHR12151:SF25">
    <property type="entry name" value="LINALOOL DEHYDRATASE_ISOMERASE DOMAIN-CONTAINING PROTEIN"/>
    <property type="match status" value="1"/>
</dbReference>
<organism evidence="6 7">
    <name type="scientific">Ferrimonas marina</name>
    <dbReference type="NCBI Taxonomy" id="299255"/>
    <lineage>
        <taxon>Bacteria</taxon>
        <taxon>Pseudomonadati</taxon>
        <taxon>Pseudomonadota</taxon>
        <taxon>Gammaproteobacteria</taxon>
        <taxon>Alteromonadales</taxon>
        <taxon>Ferrimonadaceae</taxon>
        <taxon>Ferrimonas</taxon>
    </lineage>
</organism>
<keyword evidence="4" id="KW-1015">Disulfide bond</keyword>
<dbReference type="SUPFAM" id="SSF52833">
    <property type="entry name" value="Thioredoxin-like"/>
    <property type="match status" value="1"/>
</dbReference>
<evidence type="ECO:0000256" key="2">
    <source>
        <dbReference type="ARBA" id="ARBA00023008"/>
    </source>
</evidence>
<evidence type="ECO:0000259" key="5">
    <source>
        <dbReference type="PROSITE" id="PS51352"/>
    </source>
</evidence>
<feature type="disulfide bond" description="Redox-active" evidence="4">
    <location>
        <begin position="77"/>
        <end position="81"/>
    </location>
</feature>
<sequence>MKLSWQWVILAGALALAAGVGLSLNGQADERPLVSALWYEQARPLPEVELKDHSGGVFTNKQFKGRWTLMFLGYTSCPDVCPTTMADLARAYPKLQVHLTKSPLQVVLMSVDPGRDSQQKLADYVGFFNPEFYAITGEHSQLYKLSQSLGLMYVLVDNPNPDGTGEDYLVDHSADIVLINPEGAVEAVFRPEGGVGEIRKVSMNRLMEDYPVITGVQ</sequence>
<feature type="binding site" evidence="3">
    <location>
        <position position="81"/>
    </location>
    <ligand>
        <name>Cu cation</name>
        <dbReference type="ChEBI" id="CHEBI:23378"/>
    </ligand>
</feature>
<keyword evidence="7" id="KW-1185">Reference proteome</keyword>
<evidence type="ECO:0000256" key="3">
    <source>
        <dbReference type="PIRSR" id="PIRSR603782-1"/>
    </source>
</evidence>
<dbReference type="PROSITE" id="PS51352">
    <property type="entry name" value="THIOREDOXIN_2"/>
    <property type="match status" value="1"/>
</dbReference>
<dbReference type="CDD" id="cd02968">
    <property type="entry name" value="SCO"/>
    <property type="match status" value="1"/>
</dbReference>
<dbReference type="STRING" id="299255.SAMN02745129_3676"/>
<feature type="binding site" evidence="3">
    <location>
        <position position="172"/>
    </location>
    <ligand>
        <name>Cu cation</name>
        <dbReference type="ChEBI" id="CHEBI:23378"/>
    </ligand>
</feature>
<keyword evidence="2 3" id="KW-0186">Copper</keyword>
<dbReference type="Pfam" id="PF02630">
    <property type="entry name" value="SCO1-SenC"/>
    <property type="match status" value="1"/>
</dbReference>
<accession>A0A1M5XTS5</accession>
<proteinExistence type="inferred from homology"/>
<dbReference type="AlphaFoldDB" id="A0A1M5XTS5"/>
<dbReference type="OrthoDB" id="9790194at2"/>
<reference evidence="6 7" key="1">
    <citation type="submission" date="2016-11" db="EMBL/GenBank/DDBJ databases">
        <authorList>
            <person name="Jaros S."/>
            <person name="Januszkiewicz K."/>
            <person name="Wedrychowicz H."/>
        </authorList>
    </citation>
    <scope>NUCLEOTIDE SEQUENCE [LARGE SCALE GENOMIC DNA]</scope>
    <source>
        <strain evidence="6 7">DSM 16917</strain>
    </source>
</reference>
<dbReference type="InterPro" id="IPR003782">
    <property type="entry name" value="SCO1/SenC"/>
</dbReference>
<gene>
    <name evidence="6" type="ORF">SAMN02745129_3676</name>
</gene>
<dbReference type="InterPro" id="IPR013766">
    <property type="entry name" value="Thioredoxin_domain"/>
</dbReference>
<feature type="domain" description="Thioredoxin" evidence="5">
    <location>
        <begin position="39"/>
        <end position="194"/>
    </location>
</feature>
<dbReference type="EMBL" id="FQXG01000006">
    <property type="protein sequence ID" value="SHI02944.1"/>
    <property type="molecule type" value="Genomic_DNA"/>
</dbReference>
<evidence type="ECO:0000256" key="4">
    <source>
        <dbReference type="PIRSR" id="PIRSR603782-2"/>
    </source>
</evidence>
<dbReference type="Proteomes" id="UP000184268">
    <property type="component" value="Unassembled WGS sequence"/>
</dbReference>
<protein>
    <submittedName>
        <fullName evidence="6">Protein SCO1/2</fullName>
    </submittedName>
</protein>
<dbReference type="PANTHER" id="PTHR12151">
    <property type="entry name" value="ELECTRON TRANSPORT PROTIN SCO1/SENC FAMILY MEMBER"/>
    <property type="match status" value="1"/>
</dbReference>
<evidence type="ECO:0000313" key="7">
    <source>
        <dbReference type="Proteomes" id="UP000184268"/>
    </source>
</evidence>
<keyword evidence="3" id="KW-0479">Metal-binding</keyword>
<comment type="similarity">
    <text evidence="1">Belongs to the SCO1/2 family.</text>
</comment>